<protein>
    <submittedName>
        <fullName evidence="2">Uncharacterized protein</fullName>
    </submittedName>
</protein>
<sequence length="25" mass="2742">FVPYDTIDINLEISPPRPSDDAAPV</sequence>
<proteinExistence type="predicted"/>
<organism evidence="2 3">
    <name type="scientific">Haloquadratum walsbyi J07HQW1</name>
    <dbReference type="NCBI Taxonomy" id="1238424"/>
    <lineage>
        <taxon>Archaea</taxon>
        <taxon>Methanobacteriati</taxon>
        <taxon>Methanobacteriota</taxon>
        <taxon>Stenosarchaea group</taxon>
        <taxon>Halobacteria</taxon>
        <taxon>Halobacteriales</taxon>
        <taxon>Haloferacaceae</taxon>
        <taxon>Haloquadratum</taxon>
    </lineage>
</organism>
<gene>
    <name evidence="2" type="ORF">J07HQW1_00025</name>
</gene>
<name>U1P8Z0_9EURY</name>
<dbReference type="HOGENOM" id="CLU_3417787_0_0_2"/>
<dbReference type="AlphaFoldDB" id="U1P8Z0"/>
<evidence type="ECO:0000256" key="1">
    <source>
        <dbReference type="SAM" id="MobiDB-lite"/>
    </source>
</evidence>
<accession>U1P8Z0</accession>
<reference evidence="2 3" key="1">
    <citation type="journal article" date="2013" name="PLoS ONE">
        <title>Assembly-driven community genomics of a hypersaline microbial ecosystem.</title>
        <authorList>
            <person name="Podell S."/>
            <person name="Ugalde J.A."/>
            <person name="Narasingarao P."/>
            <person name="Banfield J.F."/>
            <person name="Heidelberg K.B."/>
            <person name="Allen E.E."/>
        </authorList>
    </citation>
    <scope>NUCLEOTIDE SEQUENCE [LARGE SCALE GENOMIC DNA]</scope>
    <source>
        <strain evidence="3">J07HQW1</strain>
    </source>
</reference>
<dbReference type="EMBL" id="KE356560">
    <property type="protein sequence ID" value="ERG90012.1"/>
    <property type="molecule type" value="Genomic_DNA"/>
</dbReference>
<evidence type="ECO:0000313" key="3">
    <source>
        <dbReference type="Proteomes" id="UP000030649"/>
    </source>
</evidence>
<feature type="non-terminal residue" evidence="2">
    <location>
        <position position="1"/>
    </location>
</feature>
<evidence type="ECO:0000313" key="2">
    <source>
        <dbReference type="EMBL" id="ERG90012.1"/>
    </source>
</evidence>
<dbReference type="Proteomes" id="UP000030649">
    <property type="component" value="Unassembled WGS sequence"/>
</dbReference>
<feature type="region of interest" description="Disordered" evidence="1">
    <location>
        <begin position="1"/>
        <end position="25"/>
    </location>
</feature>